<dbReference type="RefSeq" id="WP_192025175.1">
    <property type="nucleotide sequence ID" value="NZ_JACYTN010000006.1"/>
</dbReference>
<proteinExistence type="predicted"/>
<evidence type="ECO:0000313" key="3">
    <source>
        <dbReference type="EMBL" id="MBD8498812.1"/>
    </source>
</evidence>
<evidence type="ECO:0000256" key="1">
    <source>
        <dbReference type="SAM" id="Phobius"/>
    </source>
</evidence>
<feature type="transmembrane region" description="Helical" evidence="1">
    <location>
        <begin position="445"/>
        <end position="466"/>
    </location>
</feature>
<dbReference type="SMART" id="SM00327">
    <property type="entry name" value="VWA"/>
    <property type="match status" value="1"/>
</dbReference>
<dbReference type="PROSITE" id="PS50234">
    <property type="entry name" value="VWFA"/>
    <property type="match status" value="1"/>
</dbReference>
<dbReference type="Gene3D" id="3.40.50.410">
    <property type="entry name" value="von Willebrand factor, type A domain"/>
    <property type="match status" value="1"/>
</dbReference>
<keyword evidence="1" id="KW-0812">Transmembrane</keyword>
<dbReference type="InterPro" id="IPR002035">
    <property type="entry name" value="VWF_A"/>
</dbReference>
<dbReference type="SUPFAM" id="SSF53300">
    <property type="entry name" value="vWA-like"/>
    <property type="match status" value="1"/>
</dbReference>
<comment type="caution">
    <text evidence="3">The sequence shown here is derived from an EMBL/GenBank/DDBJ whole genome shotgun (WGS) entry which is preliminary data.</text>
</comment>
<organism evidence="3 4">
    <name type="scientific">Paenibacillus arenosi</name>
    <dbReference type="NCBI Taxonomy" id="2774142"/>
    <lineage>
        <taxon>Bacteria</taxon>
        <taxon>Bacillati</taxon>
        <taxon>Bacillota</taxon>
        <taxon>Bacilli</taxon>
        <taxon>Bacillales</taxon>
        <taxon>Paenibacillaceae</taxon>
        <taxon>Paenibacillus</taxon>
    </lineage>
</organism>
<dbReference type="CDD" id="cd00198">
    <property type="entry name" value="vWFA"/>
    <property type="match status" value="1"/>
</dbReference>
<feature type="domain" description="VWFA" evidence="2">
    <location>
        <begin position="44"/>
        <end position="232"/>
    </location>
</feature>
<dbReference type="Proteomes" id="UP000634529">
    <property type="component" value="Unassembled WGS sequence"/>
</dbReference>
<keyword evidence="4" id="KW-1185">Reference proteome</keyword>
<dbReference type="InterPro" id="IPR036465">
    <property type="entry name" value="vWFA_dom_sf"/>
</dbReference>
<gene>
    <name evidence="3" type="ORF">IFO66_10920</name>
</gene>
<keyword evidence="1" id="KW-0472">Membrane</keyword>
<evidence type="ECO:0000313" key="4">
    <source>
        <dbReference type="Proteomes" id="UP000634529"/>
    </source>
</evidence>
<keyword evidence="1" id="KW-1133">Transmembrane helix</keyword>
<dbReference type="Pfam" id="PF00092">
    <property type="entry name" value="VWA"/>
    <property type="match status" value="1"/>
</dbReference>
<protein>
    <submittedName>
        <fullName evidence="3">VWA domain-containing protein</fullName>
    </submittedName>
</protein>
<reference evidence="3 4" key="1">
    <citation type="submission" date="2020-09" db="EMBL/GenBank/DDBJ databases">
        <title>Paenibacillus sp. CAU 1523 isolated from sand of Haeundae Beach.</title>
        <authorList>
            <person name="Kim W."/>
        </authorList>
    </citation>
    <scope>NUCLEOTIDE SEQUENCE [LARGE SCALE GENOMIC DNA]</scope>
    <source>
        <strain evidence="3 4">CAU 1523</strain>
    </source>
</reference>
<dbReference type="EMBL" id="JACYTN010000006">
    <property type="protein sequence ID" value="MBD8498812.1"/>
    <property type="molecule type" value="Genomic_DNA"/>
</dbReference>
<name>A0ABR9AXF5_9BACL</name>
<evidence type="ECO:0000259" key="2">
    <source>
        <dbReference type="PROSITE" id="PS50234"/>
    </source>
</evidence>
<sequence length="602" mass="67216">MFNARHTSKWLWRTLAATLILSLVSIAIPSFHLAAEPIRSRSTDTLIVWDTSYSMRKTDSNQTIAVSIPVLIDLHDRERFRLGVITYNHLAKDTVLFSSSLSTMNKENLEQQLRGVSYRGYSDLGLGLKRGVNQLSGLKNQFQKNSSNRYMIVISDGNIDLPTSGQRQLSDALHDIQLAVAQAKEKHIPIYTITIAQNGNAKKQLEQAASSTNGRAFQAHTVDELPKLLAQIAATEQQTYGMLASLTTPYTTITEQIPTTWTAQLLHANKEVVTDKRIYEDLQAELIITNKRSNESRTIPLKLDNNSWAASVIFEETGRHILQLKVKGLEFNSTYKKELDVTALQPTSSYVGAITSMKEHGSIEHDITSYFKHATSENNQYYLLPALPAAEHSRALGKTALNNGKLSFIPQATGSYPLHIVAVSENGQLAKLQLDVHIDNIWTRYGLTIVGVLTLAAAALGLWLWLHNRARQPFTGRIEMCFLSTASGAKYPVKVWPLAAFNNHTRIDLHQLFMRLDTNEPIPETSRIFFESGRNGQLHFIHQTNCRVVFGMRTIPAHTKIALNANDRIYITFEDGKTEVELSYKSKGVNSASRSFTAPAAG</sequence>
<accession>A0ABR9AXF5</accession>